<proteinExistence type="predicted"/>
<reference evidence="2 3" key="1">
    <citation type="submission" date="2024-05" db="EMBL/GenBank/DDBJ databases">
        <authorList>
            <person name="Wallberg A."/>
        </authorList>
    </citation>
    <scope>NUCLEOTIDE SEQUENCE [LARGE SCALE GENOMIC DNA]</scope>
</reference>
<gene>
    <name evidence="2" type="ORF">MNOR_LOCUS33822</name>
</gene>
<feature type="transmembrane region" description="Helical" evidence="1">
    <location>
        <begin position="33"/>
        <end position="52"/>
    </location>
</feature>
<name>A0AAV2S9A3_MEGNR</name>
<dbReference type="AlphaFoldDB" id="A0AAV2S9A3"/>
<keyword evidence="1" id="KW-1133">Transmembrane helix</keyword>
<organism evidence="2 3">
    <name type="scientific">Meganyctiphanes norvegica</name>
    <name type="common">Northern krill</name>
    <name type="synonym">Thysanopoda norvegica</name>
    <dbReference type="NCBI Taxonomy" id="48144"/>
    <lineage>
        <taxon>Eukaryota</taxon>
        <taxon>Metazoa</taxon>
        <taxon>Ecdysozoa</taxon>
        <taxon>Arthropoda</taxon>
        <taxon>Crustacea</taxon>
        <taxon>Multicrustacea</taxon>
        <taxon>Malacostraca</taxon>
        <taxon>Eumalacostraca</taxon>
        <taxon>Eucarida</taxon>
        <taxon>Euphausiacea</taxon>
        <taxon>Euphausiidae</taxon>
        <taxon>Meganyctiphanes</taxon>
    </lineage>
</organism>
<protein>
    <submittedName>
        <fullName evidence="2">Uncharacterized protein</fullName>
    </submittedName>
</protein>
<keyword evidence="1" id="KW-0472">Membrane</keyword>
<keyword evidence="3" id="KW-1185">Reference proteome</keyword>
<comment type="caution">
    <text evidence="2">The sequence shown here is derived from an EMBL/GenBank/DDBJ whole genome shotgun (WGS) entry which is preliminary data.</text>
</comment>
<feature type="transmembrane region" description="Helical" evidence="1">
    <location>
        <begin position="7"/>
        <end position="27"/>
    </location>
</feature>
<keyword evidence="1" id="KW-0812">Transmembrane</keyword>
<dbReference type="Proteomes" id="UP001497623">
    <property type="component" value="Unassembled WGS sequence"/>
</dbReference>
<dbReference type="EMBL" id="CAXKWB010049956">
    <property type="protein sequence ID" value="CAL4169336.1"/>
    <property type="molecule type" value="Genomic_DNA"/>
</dbReference>
<evidence type="ECO:0000256" key="1">
    <source>
        <dbReference type="SAM" id="Phobius"/>
    </source>
</evidence>
<evidence type="ECO:0000313" key="3">
    <source>
        <dbReference type="Proteomes" id="UP001497623"/>
    </source>
</evidence>
<evidence type="ECO:0000313" key="2">
    <source>
        <dbReference type="EMBL" id="CAL4169336.1"/>
    </source>
</evidence>
<accession>A0AAV2S9A3</accession>
<sequence length="118" mass="12858">MMFTFSVFIYWDIKCSSTYIPAVIYFYVTAIQIPVKDIVLVIIIIHSALWIIMNVGTISRVIGTPVAGDVGAVGELHSGCGGEQDEGPDEAEDCYWLIHGRSHSGHSTSPTAAPERTD</sequence>